<comment type="caution">
    <text evidence="1">The sequence shown here is derived from an EMBL/GenBank/DDBJ whole genome shotgun (WGS) entry which is preliminary data.</text>
</comment>
<accession>A0A699ZVE0</accession>
<reference evidence="1 2" key="1">
    <citation type="submission" date="2020-02" db="EMBL/GenBank/DDBJ databases">
        <title>Draft genome sequence of Haematococcus lacustris strain NIES-144.</title>
        <authorList>
            <person name="Morimoto D."/>
            <person name="Nakagawa S."/>
            <person name="Yoshida T."/>
            <person name="Sawayama S."/>
        </authorList>
    </citation>
    <scope>NUCLEOTIDE SEQUENCE [LARGE SCALE GENOMIC DNA]</scope>
    <source>
        <strain evidence="1 2">NIES-144</strain>
    </source>
</reference>
<gene>
    <name evidence="1" type="ORF">HaLaN_21232</name>
</gene>
<sequence>MLCNNSLRSVSNMAVTAGWERSFDLGQFERFRRILHTSHYATLLGHEEAVPLSSLQLAT</sequence>
<dbReference type="EMBL" id="BLLF01002311">
    <property type="protein sequence ID" value="GFH23599.1"/>
    <property type="molecule type" value="Genomic_DNA"/>
</dbReference>
<proteinExistence type="predicted"/>
<organism evidence="1 2">
    <name type="scientific">Haematococcus lacustris</name>
    <name type="common">Green alga</name>
    <name type="synonym">Haematococcus pluvialis</name>
    <dbReference type="NCBI Taxonomy" id="44745"/>
    <lineage>
        <taxon>Eukaryota</taxon>
        <taxon>Viridiplantae</taxon>
        <taxon>Chlorophyta</taxon>
        <taxon>core chlorophytes</taxon>
        <taxon>Chlorophyceae</taxon>
        <taxon>CS clade</taxon>
        <taxon>Chlamydomonadales</taxon>
        <taxon>Haematococcaceae</taxon>
        <taxon>Haematococcus</taxon>
    </lineage>
</organism>
<evidence type="ECO:0000313" key="1">
    <source>
        <dbReference type="EMBL" id="GFH23599.1"/>
    </source>
</evidence>
<dbReference type="AlphaFoldDB" id="A0A699ZVE0"/>
<dbReference type="Proteomes" id="UP000485058">
    <property type="component" value="Unassembled WGS sequence"/>
</dbReference>
<name>A0A699ZVE0_HAELA</name>
<protein>
    <submittedName>
        <fullName evidence="1">Uncharacterized protein LOC107839057</fullName>
    </submittedName>
</protein>
<keyword evidence="2" id="KW-1185">Reference proteome</keyword>
<evidence type="ECO:0000313" key="2">
    <source>
        <dbReference type="Proteomes" id="UP000485058"/>
    </source>
</evidence>